<comment type="caution">
    <text evidence="2">The sequence shown here is derived from an EMBL/GenBank/DDBJ whole genome shotgun (WGS) entry which is preliminary data.</text>
</comment>
<evidence type="ECO:0000259" key="1">
    <source>
        <dbReference type="Pfam" id="PF01764"/>
    </source>
</evidence>
<evidence type="ECO:0000313" key="2">
    <source>
        <dbReference type="EMBL" id="MDT8758916.1"/>
    </source>
</evidence>
<organism evidence="2">
    <name type="scientific">Sphingomonas psychrotolerans</name>
    <dbReference type="NCBI Taxonomy" id="1327635"/>
    <lineage>
        <taxon>Bacteria</taxon>
        <taxon>Pseudomonadati</taxon>
        <taxon>Pseudomonadota</taxon>
        <taxon>Alphaproteobacteria</taxon>
        <taxon>Sphingomonadales</taxon>
        <taxon>Sphingomonadaceae</taxon>
        <taxon>Sphingomonas</taxon>
    </lineage>
</organism>
<dbReference type="EMBL" id="JALMLT010000002">
    <property type="protein sequence ID" value="MDT8758916.1"/>
    <property type="molecule type" value="Genomic_DNA"/>
</dbReference>
<reference evidence="2" key="1">
    <citation type="submission" date="2022-04" db="EMBL/GenBank/DDBJ databases">
        <title>Tomato heritable bacteria conferring resistance against bacterial wilt.</title>
        <authorList>
            <person name="Yin J."/>
        </authorList>
    </citation>
    <scope>NUCLEOTIDE SEQUENCE</scope>
    <source>
        <strain evidence="2">Cra20</strain>
    </source>
</reference>
<feature type="domain" description="Fungal lipase-type" evidence="1">
    <location>
        <begin position="153"/>
        <end position="212"/>
    </location>
</feature>
<dbReference type="SUPFAM" id="SSF53474">
    <property type="entry name" value="alpha/beta-Hydrolases"/>
    <property type="match status" value="1"/>
</dbReference>
<gene>
    <name evidence="2" type="ORF">MZO42_09430</name>
</gene>
<dbReference type="InterPro" id="IPR029058">
    <property type="entry name" value="AB_hydrolase_fold"/>
</dbReference>
<proteinExistence type="predicted"/>
<name>A0ABU3N3Q3_9SPHN</name>
<dbReference type="InterPro" id="IPR002921">
    <property type="entry name" value="Fungal_lipase-type"/>
</dbReference>
<dbReference type="Gene3D" id="3.40.50.1820">
    <property type="entry name" value="alpha/beta hydrolase"/>
    <property type="match status" value="1"/>
</dbReference>
<accession>A0ABU3N3Q3</accession>
<protein>
    <recommendedName>
        <fullName evidence="1">Fungal lipase-type domain-containing protein</fullName>
    </recommendedName>
</protein>
<dbReference type="Pfam" id="PF01764">
    <property type="entry name" value="Lipase_3"/>
    <property type="match status" value="1"/>
</dbReference>
<sequence length="382" mass="39926">MSACTTIQQQVYCLAIKICAASTQTGDPASLTTYLQSQLQNLLDDPDFNNGDDWQIVWGPAIWQAPFSDFSDQAAAVCYNSSQNVYVVPVSATNPNAPYNVFFEDLAAVPHYMVPVGGNAGNVTVGNFAGLQALLSLEANGTGLQDFLGKTANASDTLVFCGHSLGGGLTPLLAYTLYPEGTSGSGWGNVYTYPTAGPTTADAGFASAFNAAYPVTAAGNAPYQMWNANQYNAHDLVPNAWAEGSIAPGLEQITSGVLPWTTAMYYTDVTMSAEIAALRNIAEVFAGGSANPYVATNNNALFTGARQYGRIEDSTTLAEEILYQHTTAYNVEFGVTALFDDATMRATIQPPLMPLVLGVRGVGAAVAAANAAAAAEAETAPA</sequence>